<dbReference type="PROSITE" id="PS51675">
    <property type="entry name" value="SAM_MT_TRM10"/>
    <property type="match status" value="1"/>
</dbReference>
<evidence type="ECO:0000259" key="7">
    <source>
        <dbReference type="PROSITE" id="PS51675"/>
    </source>
</evidence>
<dbReference type="GO" id="GO:0002939">
    <property type="term" value="P:tRNA N1-guanine methylation"/>
    <property type="evidence" value="ECO:0007669"/>
    <property type="project" value="TreeGrafter"/>
</dbReference>
<organism evidence="8 9">
    <name type="scientific">Volvox reticuliferus</name>
    <dbReference type="NCBI Taxonomy" id="1737510"/>
    <lineage>
        <taxon>Eukaryota</taxon>
        <taxon>Viridiplantae</taxon>
        <taxon>Chlorophyta</taxon>
        <taxon>core chlorophytes</taxon>
        <taxon>Chlorophyceae</taxon>
        <taxon>CS clade</taxon>
        <taxon>Chlamydomonadales</taxon>
        <taxon>Volvocaceae</taxon>
        <taxon>Volvox</taxon>
    </lineage>
</organism>
<dbReference type="GO" id="GO:0052905">
    <property type="term" value="F:tRNA (guanosine(9)-N1)-methyltransferase activity"/>
    <property type="evidence" value="ECO:0007669"/>
    <property type="project" value="UniProtKB-EC"/>
</dbReference>
<evidence type="ECO:0000256" key="4">
    <source>
        <dbReference type="ARBA" id="ARBA00022691"/>
    </source>
</evidence>
<dbReference type="Proteomes" id="UP000722791">
    <property type="component" value="Unassembled WGS sequence"/>
</dbReference>
<proteinExistence type="predicted"/>
<dbReference type="PANTHER" id="PTHR13563">
    <property type="entry name" value="TRNA (GUANINE-9-) METHYLTRANSFERASE"/>
    <property type="match status" value="1"/>
</dbReference>
<evidence type="ECO:0000256" key="5">
    <source>
        <dbReference type="ARBA" id="ARBA00048434"/>
    </source>
</evidence>
<comment type="catalytic activity">
    <reaction evidence="5">
        <text>guanosine(9) in tRNA + S-adenosyl-L-methionine = N(1)-methylguanosine(9) in tRNA + S-adenosyl-L-homocysteine + H(+)</text>
        <dbReference type="Rhea" id="RHEA:43156"/>
        <dbReference type="Rhea" id="RHEA-COMP:10367"/>
        <dbReference type="Rhea" id="RHEA-COMP:10368"/>
        <dbReference type="ChEBI" id="CHEBI:15378"/>
        <dbReference type="ChEBI" id="CHEBI:57856"/>
        <dbReference type="ChEBI" id="CHEBI:59789"/>
        <dbReference type="ChEBI" id="CHEBI:73542"/>
        <dbReference type="ChEBI" id="CHEBI:74269"/>
        <dbReference type="EC" id="2.1.1.221"/>
    </reaction>
</comment>
<dbReference type="InterPro" id="IPR028564">
    <property type="entry name" value="MT_TRM10-typ"/>
</dbReference>
<dbReference type="GO" id="GO:0000049">
    <property type="term" value="F:tRNA binding"/>
    <property type="evidence" value="ECO:0007669"/>
    <property type="project" value="TreeGrafter"/>
</dbReference>
<evidence type="ECO:0000313" key="9">
    <source>
        <dbReference type="Proteomes" id="UP000722791"/>
    </source>
</evidence>
<evidence type="ECO:0000256" key="3">
    <source>
        <dbReference type="ARBA" id="ARBA00022679"/>
    </source>
</evidence>
<dbReference type="InterPro" id="IPR007356">
    <property type="entry name" value="tRNA_m1G_MeTrfase_euk"/>
</dbReference>
<gene>
    <name evidence="8" type="ORF">Vretimale_10224</name>
</gene>
<evidence type="ECO:0000256" key="6">
    <source>
        <dbReference type="SAM" id="MobiDB-lite"/>
    </source>
</evidence>
<feature type="non-terminal residue" evidence="8">
    <location>
        <position position="129"/>
    </location>
</feature>
<dbReference type="EMBL" id="BNCQ01000019">
    <property type="protein sequence ID" value="GIM05742.1"/>
    <property type="molecule type" value="Genomic_DNA"/>
</dbReference>
<accession>A0A8J4LQG6</accession>
<feature type="region of interest" description="Disordered" evidence="6">
    <location>
        <begin position="1"/>
        <end position="26"/>
    </location>
</feature>
<keyword evidence="4" id="KW-0949">S-adenosyl-L-methionine</keyword>
<dbReference type="GO" id="GO:0005634">
    <property type="term" value="C:nucleus"/>
    <property type="evidence" value="ECO:0007669"/>
    <property type="project" value="TreeGrafter"/>
</dbReference>
<evidence type="ECO:0000313" key="8">
    <source>
        <dbReference type="EMBL" id="GIM05742.1"/>
    </source>
</evidence>
<name>A0A8J4LQG6_9CHLO</name>
<evidence type="ECO:0000256" key="1">
    <source>
        <dbReference type="ARBA" id="ARBA00012797"/>
    </source>
</evidence>
<sequence>PALDPGPHPTLSVWPRHPSPPSRNPFQVVVLSPDAAEPLLDLDSERHVYVIGGIVDRTHRKGLTLKFAEARQVKCRRLPIAEHAEQLGLGKGTRKCPVLNIDDVVKTLIIYQDTREFPRSATSISRLWL</sequence>
<protein>
    <recommendedName>
        <fullName evidence="1">tRNA (guanine(9)-N(1))-methyltransferase</fullName>
        <ecNumber evidence="1">2.1.1.221</ecNumber>
    </recommendedName>
</protein>
<dbReference type="AlphaFoldDB" id="A0A8J4LQG6"/>
<reference evidence="8" key="1">
    <citation type="journal article" date="2021" name="Proc. Natl. Acad. Sci. U.S.A.">
        <title>Three genomes in the algal genus Volvox reveal the fate of a haploid sex-determining region after a transition to homothallism.</title>
        <authorList>
            <person name="Yamamoto K."/>
            <person name="Hamaji T."/>
            <person name="Kawai-Toyooka H."/>
            <person name="Matsuzaki R."/>
            <person name="Takahashi F."/>
            <person name="Nishimura Y."/>
            <person name="Kawachi M."/>
            <person name="Noguchi H."/>
            <person name="Minakuchi Y."/>
            <person name="Umen J.G."/>
            <person name="Toyoda A."/>
            <person name="Nozaki H."/>
        </authorList>
    </citation>
    <scope>NUCLEOTIDE SEQUENCE</scope>
    <source>
        <strain evidence="8">NIES-3785</strain>
    </source>
</reference>
<keyword evidence="2" id="KW-0489">Methyltransferase</keyword>
<dbReference type="Gene3D" id="3.40.1280.30">
    <property type="match status" value="1"/>
</dbReference>
<feature type="domain" description="SAM-dependent MTase TRM10-type" evidence="7">
    <location>
        <begin position="1"/>
        <end position="129"/>
    </location>
</feature>
<keyword evidence="3" id="KW-0808">Transferase</keyword>
<dbReference type="PANTHER" id="PTHR13563:SF13">
    <property type="entry name" value="TRNA METHYLTRANSFERASE 10 HOMOLOG A"/>
    <property type="match status" value="1"/>
</dbReference>
<dbReference type="CDD" id="cd18089">
    <property type="entry name" value="SPOUT_Trm10-like"/>
    <property type="match status" value="1"/>
</dbReference>
<dbReference type="InterPro" id="IPR038459">
    <property type="entry name" value="MT_TRM10-typ_sf"/>
</dbReference>
<dbReference type="EC" id="2.1.1.221" evidence="1"/>
<evidence type="ECO:0000256" key="2">
    <source>
        <dbReference type="ARBA" id="ARBA00022603"/>
    </source>
</evidence>
<comment type="caution">
    <text evidence="8">The sequence shown here is derived from an EMBL/GenBank/DDBJ whole genome shotgun (WGS) entry which is preliminary data.</text>
</comment>